<dbReference type="Proteomes" id="UP001341840">
    <property type="component" value="Unassembled WGS sequence"/>
</dbReference>
<sequence length="108" mass="11745">MAASGLAAATIDDAAFLSRVGSLLLAIPSSSQSSDSGGDCFDQNDDLYMLMWIQIPLLRFGHCNQRFLSTDLGENRKEIGREKREYELEESFVQSNGGVSIASAPVKK</sequence>
<keyword evidence="2" id="KW-1185">Reference proteome</keyword>
<accession>A0ABU6XUF7</accession>
<protein>
    <submittedName>
        <fullName evidence="1">Uncharacterized protein</fullName>
    </submittedName>
</protein>
<reference evidence="1 2" key="1">
    <citation type="journal article" date="2023" name="Plants (Basel)">
        <title>Bridging the Gap: Combining Genomics and Transcriptomics Approaches to Understand Stylosanthes scabra, an Orphan Legume from the Brazilian Caatinga.</title>
        <authorList>
            <person name="Ferreira-Neto J.R.C."/>
            <person name="da Silva M.D."/>
            <person name="Binneck E."/>
            <person name="de Melo N.F."/>
            <person name="da Silva R.H."/>
            <person name="de Melo A.L.T.M."/>
            <person name="Pandolfi V."/>
            <person name="Bustamante F.O."/>
            <person name="Brasileiro-Vidal A.C."/>
            <person name="Benko-Iseppon A.M."/>
        </authorList>
    </citation>
    <scope>NUCLEOTIDE SEQUENCE [LARGE SCALE GENOMIC DNA]</scope>
    <source>
        <tissue evidence="1">Leaves</tissue>
    </source>
</reference>
<evidence type="ECO:0000313" key="1">
    <source>
        <dbReference type="EMBL" id="MED6200936.1"/>
    </source>
</evidence>
<evidence type="ECO:0000313" key="2">
    <source>
        <dbReference type="Proteomes" id="UP001341840"/>
    </source>
</evidence>
<comment type="caution">
    <text evidence="1">The sequence shown here is derived from an EMBL/GenBank/DDBJ whole genome shotgun (WGS) entry which is preliminary data.</text>
</comment>
<name>A0ABU6XUF7_9FABA</name>
<organism evidence="1 2">
    <name type="scientific">Stylosanthes scabra</name>
    <dbReference type="NCBI Taxonomy" id="79078"/>
    <lineage>
        <taxon>Eukaryota</taxon>
        <taxon>Viridiplantae</taxon>
        <taxon>Streptophyta</taxon>
        <taxon>Embryophyta</taxon>
        <taxon>Tracheophyta</taxon>
        <taxon>Spermatophyta</taxon>
        <taxon>Magnoliopsida</taxon>
        <taxon>eudicotyledons</taxon>
        <taxon>Gunneridae</taxon>
        <taxon>Pentapetalae</taxon>
        <taxon>rosids</taxon>
        <taxon>fabids</taxon>
        <taxon>Fabales</taxon>
        <taxon>Fabaceae</taxon>
        <taxon>Papilionoideae</taxon>
        <taxon>50 kb inversion clade</taxon>
        <taxon>dalbergioids sensu lato</taxon>
        <taxon>Dalbergieae</taxon>
        <taxon>Pterocarpus clade</taxon>
        <taxon>Stylosanthes</taxon>
    </lineage>
</organism>
<gene>
    <name evidence="1" type="ORF">PIB30_090119</name>
</gene>
<dbReference type="EMBL" id="JASCZI010213169">
    <property type="protein sequence ID" value="MED6200936.1"/>
    <property type="molecule type" value="Genomic_DNA"/>
</dbReference>
<proteinExistence type="predicted"/>